<evidence type="ECO:0000256" key="5">
    <source>
        <dbReference type="ARBA" id="ARBA00023157"/>
    </source>
</evidence>
<dbReference type="SMART" id="SM00020">
    <property type="entry name" value="Tryp_SPc"/>
    <property type="match status" value="1"/>
</dbReference>
<reference evidence="7" key="1">
    <citation type="submission" date="2017-09" db="EMBL/GenBank/DDBJ databases">
        <title>Contemporary evolution of a Lepidopteran species, Heliothis virescens, in response to modern agricultural practices.</title>
        <authorList>
            <person name="Fritz M.L."/>
            <person name="Deyonke A.M."/>
            <person name="Papanicolaou A."/>
            <person name="Micinski S."/>
            <person name="Westbrook J."/>
            <person name="Gould F."/>
        </authorList>
    </citation>
    <scope>NUCLEOTIDE SEQUENCE [LARGE SCALE GENOMIC DNA]</scope>
    <source>
        <strain evidence="7">HvINT-</strain>
        <tissue evidence="7">Whole body</tissue>
    </source>
</reference>
<dbReference type="PRINTS" id="PR00722">
    <property type="entry name" value="CHYMOTRYPSIN"/>
</dbReference>
<feature type="domain" description="Peptidase S1" evidence="6">
    <location>
        <begin position="32"/>
        <end position="268"/>
    </location>
</feature>
<dbReference type="PANTHER" id="PTHR24276">
    <property type="entry name" value="POLYSERASE-RELATED"/>
    <property type="match status" value="1"/>
</dbReference>
<dbReference type="InterPro" id="IPR001314">
    <property type="entry name" value="Peptidase_S1A"/>
</dbReference>
<protein>
    <recommendedName>
        <fullName evidence="6">Peptidase S1 domain-containing protein</fullName>
    </recommendedName>
</protein>
<dbReference type="SUPFAM" id="SSF50494">
    <property type="entry name" value="Trypsin-like serine proteases"/>
    <property type="match status" value="1"/>
</dbReference>
<evidence type="ECO:0000256" key="3">
    <source>
        <dbReference type="ARBA" id="ARBA00022801"/>
    </source>
</evidence>
<evidence type="ECO:0000256" key="2">
    <source>
        <dbReference type="ARBA" id="ARBA00022670"/>
    </source>
</evidence>
<dbReference type="AlphaFoldDB" id="A0A2A4K803"/>
<dbReference type="InterPro" id="IPR050430">
    <property type="entry name" value="Peptidase_S1"/>
</dbReference>
<keyword evidence="4" id="KW-0720">Serine protease</keyword>
<name>A0A2A4K803_HELVI</name>
<dbReference type="InterPro" id="IPR043504">
    <property type="entry name" value="Peptidase_S1_PA_chymotrypsin"/>
</dbReference>
<gene>
    <name evidence="7" type="ORF">B5V51_13877</name>
</gene>
<dbReference type="GO" id="GO:0006508">
    <property type="term" value="P:proteolysis"/>
    <property type="evidence" value="ECO:0007669"/>
    <property type="project" value="UniProtKB-KW"/>
</dbReference>
<dbReference type="InterPro" id="IPR009003">
    <property type="entry name" value="Peptidase_S1_PA"/>
</dbReference>
<dbReference type="Gene3D" id="2.40.10.10">
    <property type="entry name" value="Trypsin-like serine proteases"/>
    <property type="match status" value="2"/>
</dbReference>
<evidence type="ECO:0000259" key="6">
    <source>
        <dbReference type="PROSITE" id="PS50240"/>
    </source>
</evidence>
<evidence type="ECO:0000256" key="4">
    <source>
        <dbReference type="ARBA" id="ARBA00022825"/>
    </source>
</evidence>
<dbReference type="PANTHER" id="PTHR24276:SF98">
    <property type="entry name" value="FI18310P1-RELATED"/>
    <property type="match status" value="1"/>
</dbReference>
<comment type="caution">
    <text evidence="7">The sequence shown here is derived from an EMBL/GenBank/DDBJ whole genome shotgun (WGS) entry which is preliminary data.</text>
</comment>
<dbReference type="STRING" id="7102.A0A2A4K803"/>
<keyword evidence="3" id="KW-0378">Hydrolase</keyword>
<evidence type="ECO:0000256" key="1">
    <source>
        <dbReference type="ARBA" id="ARBA00007664"/>
    </source>
</evidence>
<proteinExistence type="inferred from homology"/>
<organism evidence="7">
    <name type="scientific">Heliothis virescens</name>
    <name type="common">Tobacco budworm moth</name>
    <dbReference type="NCBI Taxonomy" id="7102"/>
    <lineage>
        <taxon>Eukaryota</taxon>
        <taxon>Metazoa</taxon>
        <taxon>Ecdysozoa</taxon>
        <taxon>Arthropoda</taxon>
        <taxon>Hexapoda</taxon>
        <taxon>Insecta</taxon>
        <taxon>Pterygota</taxon>
        <taxon>Neoptera</taxon>
        <taxon>Endopterygota</taxon>
        <taxon>Lepidoptera</taxon>
        <taxon>Glossata</taxon>
        <taxon>Ditrysia</taxon>
        <taxon>Noctuoidea</taxon>
        <taxon>Noctuidae</taxon>
        <taxon>Heliothinae</taxon>
        <taxon>Heliothis</taxon>
    </lineage>
</organism>
<comment type="similarity">
    <text evidence="1">Belongs to the peptidase S1 family.</text>
</comment>
<dbReference type="EMBL" id="NWSH01000082">
    <property type="protein sequence ID" value="PCG79792.1"/>
    <property type="molecule type" value="Genomic_DNA"/>
</dbReference>
<dbReference type="Pfam" id="PF00089">
    <property type="entry name" value="Trypsin"/>
    <property type="match status" value="1"/>
</dbReference>
<sequence>MLFLFTNTVFGVSFYIQKLWDKLHPKDDARRVQHGEDVVGGKYPYVIIIAGITSKDEVYRIATGSIITPTWTLTAAHVFTNMHVHGNDTFVVWYDKFTESPAVTKAYTQIKEIVKHPGFRDIPFVNFQSFYSNNDICLLKVNKVNLPAYGKLSPVDRTTLLGLATKFFGAGKTNKTGKDIFHPIQEGHGLIIKCGPPISSWSSSLLCVSPPCANKQLTPNTGDSGGPFMIDDKIIGTFSLRYFGYTSTAWNAFCPVDLYIDWIHDVINRGQ</sequence>
<evidence type="ECO:0000313" key="7">
    <source>
        <dbReference type="EMBL" id="PCG79792.1"/>
    </source>
</evidence>
<dbReference type="PROSITE" id="PS00135">
    <property type="entry name" value="TRYPSIN_SER"/>
    <property type="match status" value="1"/>
</dbReference>
<dbReference type="InterPro" id="IPR033116">
    <property type="entry name" value="TRYPSIN_SER"/>
</dbReference>
<accession>A0A2A4K803</accession>
<keyword evidence="5" id="KW-1015">Disulfide bond</keyword>
<keyword evidence="2" id="KW-0645">Protease</keyword>
<dbReference type="PROSITE" id="PS50240">
    <property type="entry name" value="TRYPSIN_DOM"/>
    <property type="match status" value="1"/>
</dbReference>
<dbReference type="GO" id="GO:0004252">
    <property type="term" value="F:serine-type endopeptidase activity"/>
    <property type="evidence" value="ECO:0007669"/>
    <property type="project" value="InterPro"/>
</dbReference>
<dbReference type="InterPro" id="IPR001254">
    <property type="entry name" value="Trypsin_dom"/>
</dbReference>